<dbReference type="InterPro" id="IPR003660">
    <property type="entry name" value="HAMP_dom"/>
</dbReference>
<reference evidence="8" key="1">
    <citation type="journal article" date="2014" name="Int. J. Syst. Evol. Microbiol.">
        <title>Complete genome sequence of Corynebacterium casei LMG S-19264T (=DSM 44701T), isolated from a smear-ripened cheese.</title>
        <authorList>
            <consortium name="US DOE Joint Genome Institute (JGI-PGF)"/>
            <person name="Walter F."/>
            <person name="Albersmeier A."/>
            <person name="Kalinowski J."/>
            <person name="Ruckert C."/>
        </authorList>
    </citation>
    <scope>NUCLEOTIDE SEQUENCE</scope>
    <source>
        <strain evidence="8">CGMCC 1.12987</strain>
    </source>
</reference>
<dbReference type="GO" id="GO:0007165">
    <property type="term" value="P:signal transduction"/>
    <property type="evidence" value="ECO:0007669"/>
    <property type="project" value="InterPro"/>
</dbReference>
<dbReference type="Gene3D" id="6.10.340.10">
    <property type="match status" value="1"/>
</dbReference>
<accession>A0A917LFX6</accession>
<dbReference type="Gene3D" id="3.20.20.450">
    <property type="entry name" value="EAL domain"/>
    <property type="match status" value="1"/>
</dbReference>
<dbReference type="PROSITE" id="PS50883">
    <property type="entry name" value="EAL"/>
    <property type="match status" value="1"/>
</dbReference>
<sequence>MSITWRFVLFVSVTIIILLCSSIIFIQMVLRETTNYSSEILRNQLDDRIKLVERSVESQVSYITKSAKLLAEQWATDEDVILGIQTGDAALIHQALGDNAAIAREQLGIDLVWVTRLTDRTPEGKTPILACPSNPLFDGNDQLSYDSTNEAMDGGRSVVSWEVNDEDGKLQITTPIRDGDGTVIGAIVVGQQTYSRMLNQIALSSETGMTLFIATGQDDFYLMSDVQNDEIGNRLFFDSHEKRRDQSLNLQQLAEHNDVYHTLLPILQEVQRSGQAAMRTITLDGVPYASYFTPQFDYKGEIRSVLLSRIPGYVATEQEIMQKTESLVWMSYTFFLILSIFGMIAAFFAARRITRPLQTIASLVKRIAGGDLSTTIAVHRSDEVGSLAKDINKMTDNLQSLLTDVSYKGSHDLLTGLYNRSEMNEYIEAAIKQRKKNERLALINIDLDQFKLINDVFDHIVGDELLREVAGRITQIVDNQGKIARSDGDEFIVMIRHVKSVEHLETMAFTLLSVIAEPYLINGRQFMITASIGIGLYESPESGPVWLKKADTAMYIAKKQRNSYRLFESSMSQLPSREQQLERRMPVALEQGEFTVYYQPKLSLDSNTIIGAEALLRWKHPELGMISPQEFIPIAERTGFIIKLGEWVIHTVCKHLKQWDLEGLPPFSASVNLSMIQFRQRDLIQFISQCIEQNGITAERIDLELTESVFMHNPHSTIQLMRELKSIGVQMSLDDFGTGFSSLSYLKNIPVDCLKLDKSFIEHIATVEKDQAIVRSVIEIAHTLGLTVVTEGVETKEQMDILKLQNCDAIQGYVFCPPLPAGQFLAFCKESQPV</sequence>
<evidence type="ECO:0000259" key="5">
    <source>
        <dbReference type="PROSITE" id="PS50883"/>
    </source>
</evidence>
<dbReference type="InterPro" id="IPR001633">
    <property type="entry name" value="EAL_dom"/>
</dbReference>
<keyword evidence="2" id="KW-1003">Cell membrane</keyword>
<dbReference type="SUPFAM" id="SSF141868">
    <property type="entry name" value="EAL domain-like"/>
    <property type="match status" value="1"/>
</dbReference>
<dbReference type="Pfam" id="PF00563">
    <property type="entry name" value="EAL"/>
    <property type="match status" value="1"/>
</dbReference>
<feature type="domain" description="HAMP" evidence="6">
    <location>
        <begin position="351"/>
        <end position="403"/>
    </location>
</feature>
<evidence type="ECO:0000256" key="3">
    <source>
        <dbReference type="ARBA" id="ARBA00023136"/>
    </source>
</evidence>
<keyword evidence="4" id="KW-0812">Transmembrane</keyword>
<dbReference type="PANTHER" id="PTHR44757:SF2">
    <property type="entry name" value="BIOFILM ARCHITECTURE MAINTENANCE PROTEIN MBAA"/>
    <property type="match status" value="1"/>
</dbReference>
<dbReference type="InterPro" id="IPR029787">
    <property type="entry name" value="Nucleotide_cyclase"/>
</dbReference>
<comment type="caution">
    <text evidence="8">The sequence shown here is derived from an EMBL/GenBank/DDBJ whole genome shotgun (WGS) entry which is preliminary data.</text>
</comment>
<feature type="transmembrane region" description="Helical" evidence="4">
    <location>
        <begin position="7"/>
        <end position="30"/>
    </location>
</feature>
<dbReference type="Pfam" id="PF00672">
    <property type="entry name" value="HAMP"/>
    <property type="match status" value="1"/>
</dbReference>
<feature type="transmembrane region" description="Helical" evidence="4">
    <location>
        <begin position="329"/>
        <end position="350"/>
    </location>
</feature>
<dbReference type="Gene3D" id="3.30.70.270">
    <property type="match status" value="1"/>
</dbReference>
<evidence type="ECO:0008006" key="10">
    <source>
        <dbReference type="Google" id="ProtNLM"/>
    </source>
</evidence>
<dbReference type="Pfam" id="PF00990">
    <property type="entry name" value="GGDEF"/>
    <property type="match status" value="1"/>
</dbReference>
<dbReference type="AlphaFoldDB" id="A0A917LFX6"/>
<dbReference type="CDD" id="cd01948">
    <property type="entry name" value="EAL"/>
    <property type="match status" value="1"/>
</dbReference>
<keyword evidence="4" id="KW-1133">Transmembrane helix</keyword>
<feature type="domain" description="EAL" evidence="5">
    <location>
        <begin position="578"/>
        <end position="832"/>
    </location>
</feature>
<dbReference type="EMBL" id="BMGR01000015">
    <property type="protein sequence ID" value="GGG19612.1"/>
    <property type="molecule type" value="Genomic_DNA"/>
</dbReference>
<dbReference type="CDD" id="cd01949">
    <property type="entry name" value="GGDEF"/>
    <property type="match status" value="1"/>
</dbReference>
<dbReference type="PANTHER" id="PTHR44757">
    <property type="entry name" value="DIGUANYLATE CYCLASE DGCP"/>
    <property type="match status" value="1"/>
</dbReference>
<dbReference type="Proteomes" id="UP000644756">
    <property type="component" value="Unassembled WGS sequence"/>
</dbReference>
<gene>
    <name evidence="8" type="ORF">GCM10010916_40550</name>
</gene>
<dbReference type="InterPro" id="IPR035919">
    <property type="entry name" value="EAL_sf"/>
</dbReference>
<organism evidence="8 9">
    <name type="scientific">Paenibacillus abyssi</name>
    <dbReference type="NCBI Taxonomy" id="1340531"/>
    <lineage>
        <taxon>Bacteria</taxon>
        <taxon>Bacillati</taxon>
        <taxon>Bacillota</taxon>
        <taxon>Bacilli</taxon>
        <taxon>Bacillales</taxon>
        <taxon>Paenibacillaceae</taxon>
        <taxon>Paenibacillus</taxon>
    </lineage>
</organism>
<dbReference type="GO" id="GO:0005886">
    <property type="term" value="C:plasma membrane"/>
    <property type="evidence" value="ECO:0007669"/>
    <property type="project" value="UniProtKB-SubCell"/>
</dbReference>
<reference evidence="8" key="2">
    <citation type="submission" date="2020-09" db="EMBL/GenBank/DDBJ databases">
        <authorList>
            <person name="Sun Q."/>
            <person name="Zhou Y."/>
        </authorList>
    </citation>
    <scope>NUCLEOTIDE SEQUENCE</scope>
    <source>
        <strain evidence="8">CGMCC 1.12987</strain>
    </source>
</reference>
<dbReference type="InterPro" id="IPR000160">
    <property type="entry name" value="GGDEF_dom"/>
</dbReference>
<keyword evidence="9" id="KW-1185">Reference proteome</keyword>
<dbReference type="InterPro" id="IPR029151">
    <property type="entry name" value="Sensor-like_sf"/>
</dbReference>
<name>A0A917LFX6_9BACL</name>
<dbReference type="SMART" id="SM00052">
    <property type="entry name" value="EAL"/>
    <property type="match status" value="1"/>
</dbReference>
<dbReference type="InterPro" id="IPR052155">
    <property type="entry name" value="Biofilm_reg_signaling"/>
</dbReference>
<dbReference type="SMART" id="SM00304">
    <property type="entry name" value="HAMP"/>
    <property type="match status" value="1"/>
</dbReference>
<dbReference type="Gene3D" id="3.30.450.20">
    <property type="entry name" value="PAS domain"/>
    <property type="match status" value="1"/>
</dbReference>
<evidence type="ECO:0000313" key="8">
    <source>
        <dbReference type="EMBL" id="GGG19612.1"/>
    </source>
</evidence>
<dbReference type="CDD" id="cd06225">
    <property type="entry name" value="HAMP"/>
    <property type="match status" value="1"/>
</dbReference>
<dbReference type="RefSeq" id="WP_188532892.1">
    <property type="nucleotide sequence ID" value="NZ_BMGR01000015.1"/>
</dbReference>
<dbReference type="PROSITE" id="PS50885">
    <property type="entry name" value="HAMP"/>
    <property type="match status" value="1"/>
</dbReference>
<dbReference type="InterPro" id="IPR043128">
    <property type="entry name" value="Rev_trsase/Diguanyl_cyclase"/>
</dbReference>
<evidence type="ECO:0000313" key="9">
    <source>
        <dbReference type="Proteomes" id="UP000644756"/>
    </source>
</evidence>
<dbReference type="SUPFAM" id="SSF158472">
    <property type="entry name" value="HAMP domain-like"/>
    <property type="match status" value="1"/>
</dbReference>
<proteinExistence type="predicted"/>
<evidence type="ECO:0000259" key="7">
    <source>
        <dbReference type="PROSITE" id="PS50887"/>
    </source>
</evidence>
<dbReference type="PROSITE" id="PS50887">
    <property type="entry name" value="GGDEF"/>
    <property type="match status" value="1"/>
</dbReference>
<comment type="subcellular location">
    <subcellularLocation>
        <location evidence="1">Cell membrane</location>
    </subcellularLocation>
</comment>
<dbReference type="SUPFAM" id="SSF103190">
    <property type="entry name" value="Sensory domain-like"/>
    <property type="match status" value="1"/>
</dbReference>
<evidence type="ECO:0000259" key="6">
    <source>
        <dbReference type="PROSITE" id="PS50885"/>
    </source>
</evidence>
<dbReference type="SMART" id="SM00267">
    <property type="entry name" value="GGDEF"/>
    <property type="match status" value="1"/>
</dbReference>
<dbReference type="FunFam" id="3.20.20.450:FF:000001">
    <property type="entry name" value="Cyclic di-GMP phosphodiesterase yahA"/>
    <property type="match status" value="1"/>
</dbReference>
<evidence type="ECO:0000256" key="4">
    <source>
        <dbReference type="SAM" id="Phobius"/>
    </source>
</evidence>
<feature type="domain" description="GGDEF" evidence="7">
    <location>
        <begin position="438"/>
        <end position="569"/>
    </location>
</feature>
<evidence type="ECO:0000256" key="2">
    <source>
        <dbReference type="ARBA" id="ARBA00022475"/>
    </source>
</evidence>
<dbReference type="SUPFAM" id="SSF55073">
    <property type="entry name" value="Nucleotide cyclase"/>
    <property type="match status" value="1"/>
</dbReference>
<protein>
    <recommendedName>
        <fullName evidence="10">Diguanylate cyclase</fullName>
    </recommendedName>
</protein>
<dbReference type="CDD" id="cd18773">
    <property type="entry name" value="PDC1_HK_sensor"/>
    <property type="match status" value="1"/>
</dbReference>
<evidence type="ECO:0000256" key="1">
    <source>
        <dbReference type="ARBA" id="ARBA00004236"/>
    </source>
</evidence>
<keyword evidence="3 4" id="KW-0472">Membrane</keyword>
<dbReference type="NCBIfam" id="TIGR00254">
    <property type="entry name" value="GGDEF"/>
    <property type="match status" value="1"/>
</dbReference>